<dbReference type="VEuPathDB" id="FungiDB:CJJ09_005523"/>
<keyword evidence="3 5" id="KW-1133">Transmembrane helix</keyword>
<name>A0A0L0NTY3_CANAR</name>
<evidence type="ECO:0000256" key="1">
    <source>
        <dbReference type="ARBA" id="ARBA00004141"/>
    </source>
</evidence>
<dbReference type="VEuPathDB" id="FungiDB:CJJ07_003699"/>
<feature type="transmembrane region" description="Helical" evidence="5">
    <location>
        <begin position="220"/>
        <end position="242"/>
    </location>
</feature>
<organism evidence="6 7">
    <name type="scientific">Candidozyma auris</name>
    <name type="common">Yeast</name>
    <name type="synonym">Candida auris</name>
    <dbReference type="NCBI Taxonomy" id="498019"/>
    <lineage>
        <taxon>Eukaryota</taxon>
        <taxon>Fungi</taxon>
        <taxon>Dikarya</taxon>
        <taxon>Ascomycota</taxon>
        <taxon>Saccharomycotina</taxon>
        <taxon>Pichiomycetes</taxon>
        <taxon>Metschnikowiaceae</taxon>
        <taxon>Candidozyma</taxon>
    </lineage>
</organism>
<evidence type="ECO:0000256" key="3">
    <source>
        <dbReference type="ARBA" id="ARBA00022989"/>
    </source>
</evidence>
<reference evidence="7" key="1">
    <citation type="journal article" date="2015" name="BMC Genomics">
        <title>Draft genome of a commonly misdiagnosed multidrug resistant pathogen Candida auris.</title>
        <authorList>
            <person name="Chatterjee S."/>
            <person name="Alampalli S.V."/>
            <person name="Nageshan R.K."/>
            <person name="Chettiar S.T."/>
            <person name="Joshi S."/>
            <person name="Tatu U.S."/>
        </authorList>
    </citation>
    <scope>NUCLEOTIDE SEQUENCE [LARGE SCALE GENOMIC DNA]</scope>
    <source>
        <strain evidence="7">6684</strain>
    </source>
</reference>
<feature type="transmembrane region" description="Helical" evidence="5">
    <location>
        <begin position="103"/>
        <end position="121"/>
    </location>
</feature>
<dbReference type="GO" id="GO:0016020">
    <property type="term" value="C:membrane"/>
    <property type="evidence" value="ECO:0007669"/>
    <property type="project" value="UniProtKB-SubCell"/>
</dbReference>
<comment type="caution">
    <text evidence="6">The sequence shown here is derived from an EMBL/GenBank/DDBJ whole genome shotgun (WGS) entry which is preliminary data.</text>
</comment>
<dbReference type="VEuPathDB" id="FungiDB:QG37_06041"/>
<dbReference type="Gene3D" id="1.20.1250.20">
    <property type="entry name" value="MFS general substrate transporter like domains"/>
    <property type="match status" value="1"/>
</dbReference>
<dbReference type="EMBL" id="LGST01000041">
    <property type="protein sequence ID" value="KND97642.1"/>
    <property type="molecule type" value="Genomic_DNA"/>
</dbReference>
<feature type="transmembrane region" description="Helical" evidence="5">
    <location>
        <begin position="263"/>
        <end position="287"/>
    </location>
</feature>
<dbReference type="VEuPathDB" id="FungiDB:CJI96_0004989"/>
<dbReference type="VEuPathDB" id="FungiDB:B9J08_002434"/>
<dbReference type="PANTHER" id="PTHR23507">
    <property type="entry name" value="ZGC:174356"/>
    <property type="match status" value="1"/>
</dbReference>
<dbReference type="GO" id="GO:0022857">
    <property type="term" value="F:transmembrane transporter activity"/>
    <property type="evidence" value="ECO:0007669"/>
    <property type="project" value="TreeGrafter"/>
</dbReference>
<feature type="transmembrane region" description="Helical" evidence="5">
    <location>
        <begin position="486"/>
        <end position="508"/>
    </location>
</feature>
<evidence type="ECO:0000313" key="7">
    <source>
        <dbReference type="Proteomes" id="UP000037122"/>
    </source>
</evidence>
<dbReference type="SUPFAM" id="SSF103473">
    <property type="entry name" value="MFS general substrate transporter"/>
    <property type="match status" value="1"/>
</dbReference>
<sequence>MAKPKQNGGDSKVPHKQHNLVLSPSLIAQPLLNADFASEDPNEIIDTLSPLPDNITSEESSSRDQILENELADNVSLAAIDSEDSDKDWYAHLNSLSVWASPLYRLCFVLFLLGICITIAQPSMEVIFYRLACQALTKNSNAPPNERTCDPVEEQKIVSTYLMWSSIINLVVSLATCSKVSALSDIYGRKPFLTAFVVLLSVNFYMDYFLIAYSTGFPMVGMWIATIIGALSGGPLSLVALFKAFITDITDLARPQERVNSMSYALVAFSAGQIVGPLLSSLVLTHAKGKEGHLPKMPLVSDLDADPANMIPSSELAPLKLLLLVLAIALLYSVFFLPELRSGKLRMKSRSASMVQLRSFAMKTNTVWSKLYHGIITHVSPLRLLIYPSELKTAENSRNFKRTRVTVICLTIIEILLSVVVTLIMLIELQYCIYKYNWDSITISNFSMSRSLVNIVAMGVLLPLLYKLVFPRFERFAPKHNSFDAADALVMCIGFSLLTIALAGASVAPTGVEFAAFAFTGAFSAFSGPVAASAPVKFYPTSKVGEYYGAVSLSLGVLNLLTPMVSTALYKSGINQGFPGLPFVFISLLAFISFVCTIVAKWFQRTEIALS</sequence>
<dbReference type="InterPro" id="IPR036259">
    <property type="entry name" value="MFS_trans_sf"/>
</dbReference>
<keyword evidence="2 5" id="KW-0812">Transmembrane</keyword>
<protein>
    <submittedName>
        <fullName evidence="6">Multidrug efflux protein</fullName>
    </submittedName>
</protein>
<feature type="transmembrane region" description="Helical" evidence="5">
    <location>
        <begin position="582"/>
        <end position="603"/>
    </location>
</feature>
<feature type="transmembrane region" description="Helical" evidence="5">
    <location>
        <begin position="405"/>
        <end position="427"/>
    </location>
</feature>
<feature type="transmembrane region" description="Helical" evidence="5">
    <location>
        <begin position="514"/>
        <end position="535"/>
    </location>
</feature>
<evidence type="ECO:0000256" key="5">
    <source>
        <dbReference type="SAM" id="Phobius"/>
    </source>
</evidence>
<feature type="transmembrane region" description="Helical" evidence="5">
    <location>
        <begin position="192"/>
        <end position="214"/>
    </location>
</feature>
<accession>A0A0L0NTY3</accession>
<proteinExistence type="predicted"/>
<dbReference type="VEuPathDB" id="FungiDB:CJI97_001978"/>
<dbReference type="Proteomes" id="UP000037122">
    <property type="component" value="Unassembled WGS sequence"/>
</dbReference>
<feature type="transmembrane region" description="Helical" evidence="5">
    <location>
        <begin position="161"/>
        <end position="180"/>
    </location>
</feature>
<feature type="transmembrane region" description="Helical" evidence="5">
    <location>
        <begin position="547"/>
        <end position="570"/>
    </location>
</feature>
<dbReference type="PANTHER" id="PTHR23507:SF1">
    <property type="entry name" value="FI18259P1-RELATED"/>
    <property type="match status" value="1"/>
</dbReference>
<keyword evidence="4 5" id="KW-0472">Membrane</keyword>
<evidence type="ECO:0000256" key="4">
    <source>
        <dbReference type="ARBA" id="ARBA00023136"/>
    </source>
</evidence>
<evidence type="ECO:0000313" key="6">
    <source>
        <dbReference type="EMBL" id="KND97642.1"/>
    </source>
</evidence>
<comment type="subcellular location">
    <subcellularLocation>
        <location evidence="1">Membrane</location>
        <topology evidence="1">Multi-pass membrane protein</topology>
    </subcellularLocation>
</comment>
<gene>
    <name evidence="6" type="ORF">QG37_06041</name>
</gene>
<feature type="transmembrane region" description="Helical" evidence="5">
    <location>
        <begin position="321"/>
        <end position="340"/>
    </location>
</feature>
<evidence type="ECO:0000256" key="2">
    <source>
        <dbReference type="ARBA" id="ARBA00022692"/>
    </source>
</evidence>
<feature type="transmembrane region" description="Helical" evidence="5">
    <location>
        <begin position="447"/>
        <end position="466"/>
    </location>
</feature>
<dbReference type="AlphaFoldDB" id="A0A0L0NTY3"/>